<organism evidence="1">
    <name type="scientific">Candidatus Heimdallarchaeum aukensis</name>
    <dbReference type="NCBI Taxonomy" id="2876573"/>
    <lineage>
        <taxon>Archaea</taxon>
        <taxon>Promethearchaeati</taxon>
        <taxon>Candidatus Heimdallarchaeota</taxon>
        <taxon>Candidatus Heimdallarchaeia (ex Rinke et al. 2021) (nom. nud.)</taxon>
        <taxon>Candidatus Heimdallarchaeales</taxon>
        <taxon>Candidatus Heimdallarchaeaceae</taxon>
        <taxon>Candidatus Heimdallarchaeum</taxon>
    </lineage>
</organism>
<dbReference type="AlphaFoldDB" id="A0A9Y1FLX0"/>
<proteinExistence type="predicted"/>
<name>A0A9Y1FLX0_9ARCH</name>
<gene>
    <name evidence="1" type="ORF">K9W45_04970</name>
</gene>
<protein>
    <submittedName>
        <fullName evidence="1">Uncharacterized protein</fullName>
    </submittedName>
</protein>
<accession>A0A9Y1FLX0</accession>
<reference evidence="1" key="1">
    <citation type="journal article" date="2022" name="Nat. Microbiol.">
        <title>Unique mobile elements and scalable gene flow at the prokaryote-eukaryote boundary revealed by circularized Asgard archaea genomes.</title>
        <authorList>
            <person name="Wu F."/>
            <person name="Speth D.R."/>
            <person name="Philosof A."/>
            <person name="Cremiere A."/>
            <person name="Narayanan A."/>
            <person name="Barco R.A."/>
            <person name="Connon S.A."/>
            <person name="Amend J.P."/>
            <person name="Antoshechkin I.A."/>
            <person name="Orphan V.J."/>
        </authorList>
    </citation>
    <scope>NUCLEOTIDE SEQUENCE</scope>
    <source>
        <strain evidence="1">PM71</strain>
    </source>
</reference>
<dbReference type="Proteomes" id="UP001201020">
    <property type="component" value="Chromosome"/>
</dbReference>
<dbReference type="EMBL" id="CP084166">
    <property type="protein sequence ID" value="UJG41815.1"/>
    <property type="molecule type" value="Genomic_DNA"/>
</dbReference>
<sequence>MGLTLERSSLRDKKANLIDNVKEQFSNLNTILQFLDSSDYLNRRIGFALCIPKYDRFSEDFKIIIKRKWKNETLKSKMGESFTQLCNRIFSQ</sequence>
<evidence type="ECO:0000313" key="1">
    <source>
        <dbReference type="EMBL" id="UJG41815.1"/>
    </source>
</evidence>